<organism evidence="8 9">
    <name type="scientific">Platanthera zijinensis</name>
    <dbReference type="NCBI Taxonomy" id="2320716"/>
    <lineage>
        <taxon>Eukaryota</taxon>
        <taxon>Viridiplantae</taxon>
        <taxon>Streptophyta</taxon>
        <taxon>Embryophyta</taxon>
        <taxon>Tracheophyta</taxon>
        <taxon>Spermatophyta</taxon>
        <taxon>Magnoliopsida</taxon>
        <taxon>Liliopsida</taxon>
        <taxon>Asparagales</taxon>
        <taxon>Orchidaceae</taxon>
        <taxon>Orchidoideae</taxon>
        <taxon>Orchideae</taxon>
        <taxon>Orchidinae</taxon>
        <taxon>Platanthera</taxon>
    </lineage>
</organism>
<dbReference type="Pfam" id="PF04043">
    <property type="entry name" value="PMEI"/>
    <property type="match status" value="1"/>
</dbReference>
<dbReference type="InterPro" id="IPR006501">
    <property type="entry name" value="Pectinesterase_inhib_dom"/>
</dbReference>
<evidence type="ECO:0000256" key="4">
    <source>
        <dbReference type="ARBA" id="ARBA00023157"/>
    </source>
</evidence>
<comment type="similarity">
    <text evidence="5">Belongs to the PMEI family.</text>
</comment>
<proteinExistence type="inferred from homology"/>
<evidence type="ECO:0000313" key="8">
    <source>
        <dbReference type="EMBL" id="KAK8944620.1"/>
    </source>
</evidence>
<evidence type="ECO:0000256" key="6">
    <source>
        <dbReference type="SAM" id="SignalP"/>
    </source>
</evidence>
<evidence type="ECO:0000256" key="2">
    <source>
        <dbReference type="ARBA" id="ARBA00022525"/>
    </source>
</evidence>
<keyword evidence="2" id="KW-0964">Secreted</keyword>
<evidence type="ECO:0000313" key="9">
    <source>
        <dbReference type="Proteomes" id="UP001418222"/>
    </source>
</evidence>
<dbReference type="AlphaFoldDB" id="A0AAP0G8K5"/>
<dbReference type="EMBL" id="JBBWWQ010000006">
    <property type="protein sequence ID" value="KAK8944620.1"/>
    <property type="molecule type" value="Genomic_DNA"/>
</dbReference>
<evidence type="ECO:0000256" key="5">
    <source>
        <dbReference type="ARBA" id="ARBA00038471"/>
    </source>
</evidence>
<dbReference type="Gene3D" id="1.20.140.40">
    <property type="entry name" value="Invertase/pectin methylesterase inhibitor family protein"/>
    <property type="match status" value="1"/>
</dbReference>
<dbReference type="PANTHER" id="PTHR31080">
    <property type="entry name" value="PECTINESTERASE INHIBITOR-LIKE"/>
    <property type="match status" value="1"/>
</dbReference>
<dbReference type="NCBIfam" id="TIGR01614">
    <property type="entry name" value="PME_inhib"/>
    <property type="match status" value="1"/>
</dbReference>
<dbReference type="GO" id="GO:0004857">
    <property type="term" value="F:enzyme inhibitor activity"/>
    <property type="evidence" value="ECO:0007669"/>
    <property type="project" value="InterPro"/>
</dbReference>
<sequence length="193" mass="21452">MEINRRFALAATAAAVITLLCFTAGEAVPFQFIRSSCKVTQYPNLCEKSLYDFKPALQRRSPRQLAHAALTVTAQRAVRVSNFVHQVSAARGSHYGGGVRDCVETLGESVDRLRLSVKEMERMGRYRSRSFRWHLSNVQTWVSAAITDQTTCIDSLAEDKSAAGPQIRSQIVYVNHLASNALALINRLNPINN</sequence>
<dbReference type="InterPro" id="IPR051955">
    <property type="entry name" value="PME_Inhibitor"/>
</dbReference>
<accession>A0AAP0G8K5</accession>
<evidence type="ECO:0000256" key="1">
    <source>
        <dbReference type="ARBA" id="ARBA00004239"/>
    </source>
</evidence>
<keyword evidence="3 6" id="KW-0732">Signal</keyword>
<evidence type="ECO:0000256" key="3">
    <source>
        <dbReference type="ARBA" id="ARBA00022729"/>
    </source>
</evidence>
<feature type="signal peptide" evidence="6">
    <location>
        <begin position="1"/>
        <end position="27"/>
    </location>
</feature>
<feature type="domain" description="Pectinesterase inhibitor" evidence="7">
    <location>
        <begin position="28"/>
        <end position="184"/>
    </location>
</feature>
<dbReference type="InterPro" id="IPR035513">
    <property type="entry name" value="Invertase/methylesterase_inhib"/>
</dbReference>
<dbReference type="CDD" id="cd15798">
    <property type="entry name" value="PMEI-like_3"/>
    <property type="match status" value="1"/>
</dbReference>
<dbReference type="SMART" id="SM00856">
    <property type="entry name" value="PMEI"/>
    <property type="match status" value="1"/>
</dbReference>
<dbReference type="GO" id="GO:0005576">
    <property type="term" value="C:extracellular region"/>
    <property type="evidence" value="ECO:0007669"/>
    <property type="project" value="UniProtKB-SubCell"/>
</dbReference>
<evidence type="ECO:0000259" key="7">
    <source>
        <dbReference type="SMART" id="SM00856"/>
    </source>
</evidence>
<dbReference type="SUPFAM" id="SSF101148">
    <property type="entry name" value="Plant invertase/pectin methylesterase inhibitor"/>
    <property type="match status" value="1"/>
</dbReference>
<name>A0AAP0G8K5_9ASPA</name>
<feature type="chain" id="PRO_5042930821" description="Pectinesterase inhibitor domain-containing protein" evidence="6">
    <location>
        <begin position="28"/>
        <end position="193"/>
    </location>
</feature>
<dbReference type="FunFam" id="1.20.140.40:FF:000006">
    <property type="entry name" value="Pectinesterase inhibitor 3"/>
    <property type="match status" value="1"/>
</dbReference>
<keyword evidence="9" id="KW-1185">Reference proteome</keyword>
<dbReference type="Proteomes" id="UP001418222">
    <property type="component" value="Unassembled WGS sequence"/>
</dbReference>
<comment type="subcellular location">
    <subcellularLocation>
        <location evidence="1">Secreted</location>
        <location evidence="1">Extracellular space</location>
    </subcellularLocation>
</comment>
<comment type="caution">
    <text evidence="8">The sequence shown here is derived from an EMBL/GenBank/DDBJ whole genome shotgun (WGS) entry which is preliminary data.</text>
</comment>
<gene>
    <name evidence="8" type="ORF">KSP39_PZI007689</name>
</gene>
<keyword evidence="4" id="KW-1015">Disulfide bond</keyword>
<protein>
    <recommendedName>
        <fullName evidence="7">Pectinesterase inhibitor domain-containing protein</fullName>
    </recommendedName>
</protein>
<reference evidence="8 9" key="1">
    <citation type="journal article" date="2022" name="Nat. Plants">
        <title>Genomes of leafy and leafless Platanthera orchids illuminate the evolution of mycoheterotrophy.</title>
        <authorList>
            <person name="Li M.H."/>
            <person name="Liu K.W."/>
            <person name="Li Z."/>
            <person name="Lu H.C."/>
            <person name="Ye Q.L."/>
            <person name="Zhang D."/>
            <person name="Wang J.Y."/>
            <person name="Li Y.F."/>
            <person name="Zhong Z.M."/>
            <person name="Liu X."/>
            <person name="Yu X."/>
            <person name="Liu D.K."/>
            <person name="Tu X.D."/>
            <person name="Liu B."/>
            <person name="Hao Y."/>
            <person name="Liao X.Y."/>
            <person name="Jiang Y.T."/>
            <person name="Sun W.H."/>
            <person name="Chen J."/>
            <person name="Chen Y.Q."/>
            <person name="Ai Y."/>
            <person name="Zhai J.W."/>
            <person name="Wu S.S."/>
            <person name="Zhou Z."/>
            <person name="Hsiao Y.Y."/>
            <person name="Wu W.L."/>
            <person name="Chen Y.Y."/>
            <person name="Lin Y.F."/>
            <person name="Hsu J.L."/>
            <person name="Li C.Y."/>
            <person name="Wang Z.W."/>
            <person name="Zhao X."/>
            <person name="Zhong W.Y."/>
            <person name="Ma X.K."/>
            <person name="Ma L."/>
            <person name="Huang J."/>
            <person name="Chen G.Z."/>
            <person name="Huang M.Z."/>
            <person name="Huang L."/>
            <person name="Peng D.H."/>
            <person name="Luo Y.B."/>
            <person name="Zou S.Q."/>
            <person name="Chen S.P."/>
            <person name="Lan S."/>
            <person name="Tsai W.C."/>
            <person name="Van de Peer Y."/>
            <person name="Liu Z.J."/>
        </authorList>
    </citation>
    <scope>NUCLEOTIDE SEQUENCE [LARGE SCALE GENOMIC DNA]</scope>
    <source>
        <strain evidence="8">Lor287</strain>
    </source>
</reference>
<dbReference type="PANTHER" id="PTHR31080:SF87">
    <property type="entry name" value="PECTINESTERASE INHIBITOR 7"/>
    <property type="match status" value="1"/>
</dbReference>